<sequence>MTRDPIDNFIEQMGFMTQEDGLPRIAGQILGYLIIEGEPRTLAEITEALKISKASASTNCRHLADKGALRRVATIGSRADSYQAVTNPAENMLSGMAQRFRNRAELMEQSAREFPADRRGAQERVSEFAEFFRASADFLDDWNARAQRRGLKTEQPT</sequence>
<dbReference type="InterPro" id="IPR036388">
    <property type="entry name" value="WH-like_DNA-bd_sf"/>
</dbReference>
<name>A0A845M757_9RHOB</name>
<evidence type="ECO:0000313" key="5">
    <source>
        <dbReference type="EMBL" id="MZR14929.1"/>
    </source>
</evidence>
<comment type="caution">
    <text evidence="5">The sequence shown here is derived from an EMBL/GenBank/DDBJ whole genome shotgun (WGS) entry which is preliminary data.</text>
</comment>
<dbReference type="PANTHER" id="PTHR38465">
    <property type="entry name" value="HTH-TYPE TRANSCRIPTIONAL REGULATOR MJ1563-RELATED"/>
    <property type="match status" value="1"/>
</dbReference>
<evidence type="ECO:0000256" key="1">
    <source>
        <dbReference type="ARBA" id="ARBA00023015"/>
    </source>
</evidence>
<evidence type="ECO:0000256" key="3">
    <source>
        <dbReference type="ARBA" id="ARBA00023163"/>
    </source>
</evidence>
<dbReference type="GO" id="GO:0003677">
    <property type="term" value="F:DNA binding"/>
    <property type="evidence" value="ECO:0007669"/>
    <property type="project" value="UniProtKB-KW"/>
</dbReference>
<keyword evidence="1" id="KW-0805">Transcription regulation</keyword>
<keyword evidence="3" id="KW-0804">Transcription</keyword>
<dbReference type="InterPro" id="IPR036390">
    <property type="entry name" value="WH_DNA-bd_sf"/>
</dbReference>
<dbReference type="Proteomes" id="UP000467322">
    <property type="component" value="Unassembled WGS sequence"/>
</dbReference>
<reference evidence="5 6" key="1">
    <citation type="submission" date="2019-12" db="EMBL/GenBank/DDBJ databases">
        <title>Maritimibacter sp. nov. sp. isolated from sea sand.</title>
        <authorList>
            <person name="Kim J."/>
            <person name="Jeong S.E."/>
            <person name="Jung H.S."/>
            <person name="Jeon C.O."/>
        </authorList>
    </citation>
    <scope>NUCLEOTIDE SEQUENCE [LARGE SCALE GENOMIC DNA]</scope>
    <source>
        <strain evidence="5 6">DP07</strain>
    </source>
</reference>
<dbReference type="Pfam" id="PF12802">
    <property type="entry name" value="MarR_2"/>
    <property type="match status" value="1"/>
</dbReference>
<gene>
    <name evidence="5" type="ORF">GQE99_18055</name>
</gene>
<feature type="domain" description="HTH marR-type" evidence="4">
    <location>
        <begin position="21"/>
        <end position="74"/>
    </location>
</feature>
<dbReference type="SUPFAM" id="SSF46785">
    <property type="entry name" value="Winged helix' DNA-binding domain"/>
    <property type="match status" value="1"/>
</dbReference>
<keyword evidence="2" id="KW-0238">DNA-binding</keyword>
<evidence type="ECO:0000313" key="6">
    <source>
        <dbReference type="Proteomes" id="UP000467322"/>
    </source>
</evidence>
<evidence type="ECO:0000256" key="2">
    <source>
        <dbReference type="ARBA" id="ARBA00023125"/>
    </source>
</evidence>
<protein>
    <submittedName>
        <fullName evidence="5">MarR family transcriptional regulator</fullName>
    </submittedName>
</protein>
<dbReference type="GO" id="GO:0003700">
    <property type="term" value="F:DNA-binding transcription factor activity"/>
    <property type="evidence" value="ECO:0007669"/>
    <property type="project" value="InterPro"/>
</dbReference>
<dbReference type="InterPro" id="IPR052362">
    <property type="entry name" value="HTH-GbsR_regulator"/>
</dbReference>
<dbReference type="EMBL" id="WTUX01000019">
    <property type="protein sequence ID" value="MZR14929.1"/>
    <property type="molecule type" value="Genomic_DNA"/>
</dbReference>
<dbReference type="InterPro" id="IPR000835">
    <property type="entry name" value="HTH_MarR-typ"/>
</dbReference>
<dbReference type="Gene3D" id="1.10.10.10">
    <property type="entry name" value="Winged helix-like DNA-binding domain superfamily/Winged helix DNA-binding domain"/>
    <property type="match status" value="1"/>
</dbReference>
<dbReference type="RefSeq" id="WP_161353130.1">
    <property type="nucleotide sequence ID" value="NZ_WTUX01000019.1"/>
</dbReference>
<accession>A0A845M757</accession>
<evidence type="ECO:0000259" key="4">
    <source>
        <dbReference type="Pfam" id="PF12802"/>
    </source>
</evidence>
<dbReference type="AlphaFoldDB" id="A0A845M757"/>
<keyword evidence="6" id="KW-1185">Reference proteome</keyword>
<proteinExistence type="predicted"/>
<dbReference type="PANTHER" id="PTHR38465:SF1">
    <property type="entry name" value="HTH-TYPE TRANSCRIPTIONAL REGULATOR MJ1563-RELATED"/>
    <property type="match status" value="1"/>
</dbReference>
<organism evidence="5 6">
    <name type="scientific">Maritimibacter harenae</name>
    <dbReference type="NCBI Taxonomy" id="2606218"/>
    <lineage>
        <taxon>Bacteria</taxon>
        <taxon>Pseudomonadati</taxon>
        <taxon>Pseudomonadota</taxon>
        <taxon>Alphaproteobacteria</taxon>
        <taxon>Rhodobacterales</taxon>
        <taxon>Roseobacteraceae</taxon>
        <taxon>Maritimibacter</taxon>
    </lineage>
</organism>